<dbReference type="Proteomes" id="UP000183812">
    <property type="component" value="Unassembled WGS sequence"/>
</dbReference>
<proteinExistence type="predicted"/>
<accession>A0A1G7CEM0</accession>
<dbReference type="OrthoDB" id="285800at204455"/>
<dbReference type="AlphaFoldDB" id="A0A1G7CEM0"/>
<dbReference type="RefSeq" id="WP_074552483.1">
    <property type="nucleotide sequence ID" value="NZ_CP119563.1"/>
</dbReference>
<gene>
    <name evidence="1" type="ORF">SAMN04244550_00227</name>
</gene>
<organism evidence="1 2">
    <name type="scientific">Rhodobacter capsulatus</name>
    <name type="common">Rhodopseudomonas capsulata</name>
    <dbReference type="NCBI Taxonomy" id="1061"/>
    <lineage>
        <taxon>Bacteria</taxon>
        <taxon>Pseudomonadati</taxon>
        <taxon>Pseudomonadota</taxon>
        <taxon>Alphaproteobacteria</taxon>
        <taxon>Rhodobacterales</taxon>
        <taxon>Rhodobacter group</taxon>
        <taxon>Rhodobacter</taxon>
    </lineage>
</organism>
<evidence type="ECO:0000313" key="1">
    <source>
        <dbReference type="EMBL" id="SDE36855.1"/>
    </source>
</evidence>
<reference evidence="1 2" key="1">
    <citation type="submission" date="2016-10" db="EMBL/GenBank/DDBJ databases">
        <authorList>
            <person name="de Groot N.N."/>
        </authorList>
    </citation>
    <scope>NUCLEOTIDE SEQUENCE [LARGE SCALE GENOMIC DNA]</scope>
    <source>
        <strain evidence="2">DSM 938 / 37b4</strain>
    </source>
</reference>
<protein>
    <submittedName>
        <fullName evidence="1">Uncharacterized protein</fullName>
    </submittedName>
</protein>
<evidence type="ECO:0000313" key="2">
    <source>
        <dbReference type="Proteomes" id="UP000183812"/>
    </source>
</evidence>
<sequence length="356" mass="39783">MQEQADRWHESISAKRGKKIILAYSQSNFANIGNDFPWCPPSNAHLWNGGVKGQDGTAFKALSADSISVPTAAVATLAEKNPGIDYHLVVCATGGTGVRAAVGMDYLWTGTPAEGHEAGSVHISDAADRIFYAPRDKEGWLRFRGATNLGMPLKRVRPARLEVADDPSRTIVFEITGPREQSGSWFSQEISVVSATAWPPLDGTVVRLYPAQDWLREVMRRNVDAAFDALGRVGGQRVFDEIWIWPTESDVSYHDSYEGRDHPELLRLLSPWTGEHTQFTYTLPWPHHPVVQGHKTLVKWWEALRRIVAEKPAQRALVSFDDTPVEYWCDSNNVHVASGMPQWRLGSLMAERSRKA</sequence>
<dbReference type="EMBL" id="FNAY01000001">
    <property type="protein sequence ID" value="SDE36855.1"/>
    <property type="molecule type" value="Genomic_DNA"/>
</dbReference>
<name>A0A1G7CEM0_RHOCA</name>